<keyword evidence="1" id="KW-0732">Signal</keyword>
<dbReference type="PATRIC" id="fig|1305731.5.peg.2274"/>
<dbReference type="SUPFAM" id="SSF53850">
    <property type="entry name" value="Periplasmic binding protein-like II"/>
    <property type="match status" value="1"/>
</dbReference>
<dbReference type="Gene3D" id="3.40.190.10">
    <property type="entry name" value="Periplasmic binding protein-like II"/>
    <property type="match status" value="2"/>
</dbReference>
<feature type="domain" description="Solute-binding protein family 3/N-terminal" evidence="2">
    <location>
        <begin position="33"/>
        <end position="251"/>
    </location>
</feature>
<dbReference type="PANTHER" id="PTHR38834">
    <property type="entry name" value="PERIPLASMIC SUBSTRATE BINDING PROTEIN FAMILY 3"/>
    <property type="match status" value="1"/>
</dbReference>
<dbReference type="InterPro" id="IPR001638">
    <property type="entry name" value="Solute-binding_3/MltF_N"/>
</dbReference>
<dbReference type="PANTHER" id="PTHR38834:SF3">
    <property type="entry name" value="SOLUTE-BINDING PROTEIN FAMILY 3_N-TERMINAL DOMAIN-CONTAINING PROTEIN"/>
    <property type="match status" value="1"/>
</dbReference>
<protein>
    <submittedName>
        <fullName evidence="3">Bacterial extracellular solute-binding protein</fullName>
    </submittedName>
</protein>
<evidence type="ECO:0000256" key="1">
    <source>
        <dbReference type="SAM" id="SignalP"/>
    </source>
</evidence>
<comment type="caution">
    <text evidence="3">The sequence shown here is derived from an EMBL/GenBank/DDBJ whole genome shotgun (WGS) entry which is preliminary data.</text>
</comment>
<proteinExistence type="predicted"/>
<evidence type="ECO:0000313" key="4">
    <source>
        <dbReference type="Proteomes" id="UP000050416"/>
    </source>
</evidence>
<name>A0A0P7YYK4_9GAMM</name>
<dbReference type="EMBL" id="LJZQ01000037">
    <property type="protein sequence ID" value="KPQ27068.1"/>
    <property type="molecule type" value="Genomic_DNA"/>
</dbReference>
<feature type="chain" id="PRO_5006146751" evidence="1">
    <location>
        <begin position="24"/>
        <end position="254"/>
    </location>
</feature>
<accession>A0A0P7YYK4</accession>
<dbReference type="Pfam" id="PF00497">
    <property type="entry name" value="SBP_bac_3"/>
    <property type="match status" value="1"/>
</dbReference>
<evidence type="ECO:0000313" key="3">
    <source>
        <dbReference type="EMBL" id="KPQ27068.1"/>
    </source>
</evidence>
<dbReference type="Proteomes" id="UP000050416">
    <property type="component" value="Unassembled WGS sequence"/>
</dbReference>
<sequence length="254" mass="29095">MEPFVYIFSRSLFVILISLAVCARADPASELRIVTENFPPYNFPVDGEARGMSSEVVQAMLEYAGLKAEVEFFPWARAFRIAQTEPNTLIYSIARIPERELLFEWIGAIAPYRTSFYKLKSNTGLHIDSLDDARSHRIGVSQADVIKIYLENRGFEQLEVVSADHLAIRMLYLGRMELLAFDEAAMPLRVKKEGLDISLLERVFRIDELSKELYVAIHPDSDPSLIRKLRDSLSAIKQNGEYQAIKLRYFPEQL</sequence>
<dbReference type="AlphaFoldDB" id="A0A0P7YYK4"/>
<evidence type="ECO:0000259" key="2">
    <source>
        <dbReference type="Pfam" id="PF00497"/>
    </source>
</evidence>
<organism evidence="3 4">
    <name type="scientific">Marinobacter excellens HL-55</name>
    <dbReference type="NCBI Taxonomy" id="1305731"/>
    <lineage>
        <taxon>Bacteria</taxon>
        <taxon>Pseudomonadati</taxon>
        <taxon>Pseudomonadota</taxon>
        <taxon>Gammaproteobacteria</taxon>
        <taxon>Pseudomonadales</taxon>
        <taxon>Marinobacteraceae</taxon>
        <taxon>Marinobacter</taxon>
    </lineage>
</organism>
<feature type="signal peptide" evidence="1">
    <location>
        <begin position="1"/>
        <end position="23"/>
    </location>
</feature>
<dbReference type="STRING" id="1305731.GCA_000934705_01868"/>
<gene>
    <name evidence="3" type="ORF">HLUCCX14_16545</name>
</gene>
<reference evidence="3 4" key="1">
    <citation type="submission" date="2015-09" db="EMBL/GenBank/DDBJ databases">
        <title>Identification and resolution of microdiversity through metagenomic sequencing of parallel consortia.</title>
        <authorList>
            <person name="Nelson W.C."/>
            <person name="Romine M.F."/>
            <person name="Lindemann S.R."/>
        </authorList>
    </citation>
    <scope>NUCLEOTIDE SEQUENCE [LARGE SCALE GENOMIC DNA]</scope>
    <source>
        <strain evidence="3">HL-55</strain>
    </source>
</reference>